<dbReference type="HOGENOM" id="CLU_1387244_0_0_1"/>
<reference evidence="4" key="2">
    <citation type="submission" date="2015-01" db="EMBL/GenBank/DDBJ databases">
        <title>Evolutionary Origins and Diversification of the Mycorrhizal Mutualists.</title>
        <authorList>
            <consortium name="DOE Joint Genome Institute"/>
            <consortium name="Mycorrhizal Genomics Consortium"/>
            <person name="Kohler A."/>
            <person name="Kuo A."/>
            <person name="Nagy L.G."/>
            <person name="Floudas D."/>
            <person name="Copeland A."/>
            <person name="Barry K.W."/>
            <person name="Cichocki N."/>
            <person name="Veneault-Fourrey C."/>
            <person name="LaButti K."/>
            <person name="Lindquist E.A."/>
            <person name="Lipzen A."/>
            <person name="Lundell T."/>
            <person name="Morin E."/>
            <person name="Murat C."/>
            <person name="Riley R."/>
            <person name="Ohm R."/>
            <person name="Sun H."/>
            <person name="Tunlid A."/>
            <person name="Henrissat B."/>
            <person name="Grigoriev I.V."/>
            <person name="Hibbett D.S."/>
            <person name="Martin F."/>
        </authorList>
    </citation>
    <scope>NUCLEOTIDE SEQUENCE [LARGE SCALE GENOMIC DNA]</scope>
    <source>
        <strain evidence="4">MAFF 305830</strain>
    </source>
</reference>
<feature type="region of interest" description="Disordered" evidence="2">
    <location>
        <begin position="1"/>
        <end position="82"/>
    </location>
</feature>
<comment type="subcellular location">
    <subcellularLocation>
        <location evidence="1">Mitochondrion</location>
    </subcellularLocation>
</comment>
<feature type="compositionally biased region" description="Gly residues" evidence="2">
    <location>
        <begin position="19"/>
        <end position="29"/>
    </location>
</feature>
<dbReference type="EMBL" id="KN824279">
    <property type="protein sequence ID" value="KIM32896.1"/>
    <property type="molecule type" value="Genomic_DNA"/>
</dbReference>
<sequence>MSYGPPGGPPPGPPPGFPPGGHGGYGHGPGPAPGPPGMPGYGPPPMGYPSAPRGGGDVPMASPAPTGSFAPGNTSSATQNTTGNFEGVQFLIDHRDSNSILRLTLQPGYTVKGKPGSMVCMDARVQVKGSMKISFSKMITGGEMAESTFTGPGEVVLAPDVWGDIIPIHIQPGTVWSMGKDAYLATTPNVVRSTKSQ</sequence>
<feature type="compositionally biased region" description="Pro residues" evidence="2">
    <location>
        <begin position="30"/>
        <end position="47"/>
    </location>
</feature>
<dbReference type="OrthoDB" id="1705416at2759"/>
<dbReference type="Gene3D" id="3.60.160.10">
    <property type="entry name" value="Mitochondrial biogenesis AIM24"/>
    <property type="match status" value="1"/>
</dbReference>
<evidence type="ECO:0000313" key="3">
    <source>
        <dbReference type="EMBL" id="KIM32896.1"/>
    </source>
</evidence>
<dbReference type="STRING" id="933852.A0A0C3BN69"/>
<evidence type="ECO:0000256" key="1">
    <source>
        <dbReference type="RuleBase" id="RU363045"/>
    </source>
</evidence>
<protein>
    <recommendedName>
        <fullName evidence="1">Altered inheritance of mitochondria protein 24, mitochondrial</fullName>
    </recommendedName>
</protein>
<reference evidence="3 4" key="1">
    <citation type="submission" date="2014-04" db="EMBL/GenBank/DDBJ databases">
        <authorList>
            <consortium name="DOE Joint Genome Institute"/>
            <person name="Kuo A."/>
            <person name="Zuccaro A."/>
            <person name="Kohler A."/>
            <person name="Nagy L.G."/>
            <person name="Floudas D."/>
            <person name="Copeland A."/>
            <person name="Barry K.W."/>
            <person name="Cichocki N."/>
            <person name="Veneault-Fourrey C."/>
            <person name="LaButti K."/>
            <person name="Lindquist E.A."/>
            <person name="Lipzen A."/>
            <person name="Lundell T."/>
            <person name="Morin E."/>
            <person name="Murat C."/>
            <person name="Sun H."/>
            <person name="Tunlid A."/>
            <person name="Henrissat B."/>
            <person name="Grigoriev I.V."/>
            <person name="Hibbett D.S."/>
            <person name="Martin F."/>
            <person name="Nordberg H.P."/>
            <person name="Cantor M.N."/>
            <person name="Hua S.X."/>
        </authorList>
    </citation>
    <scope>NUCLEOTIDE SEQUENCE [LARGE SCALE GENOMIC DNA]</scope>
    <source>
        <strain evidence="3 4">MAFF 305830</strain>
    </source>
</reference>
<keyword evidence="4" id="KW-1185">Reference proteome</keyword>
<feature type="compositionally biased region" description="Pro residues" evidence="2">
    <location>
        <begin position="1"/>
        <end position="18"/>
    </location>
</feature>
<feature type="compositionally biased region" description="Polar residues" evidence="2">
    <location>
        <begin position="71"/>
        <end position="82"/>
    </location>
</feature>
<dbReference type="Proteomes" id="UP000054097">
    <property type="component" value="Unassembled WGS sequence"/>
</dbReference>
<dbReference type="InterPro" id="IPR002838">
    <property type="entry name" value="AIM24"/>
</dbReference>
<comment type="similarity">
    <text evidence="1">Belongs to the AIM24 family.</text>
</comment>
<evidence type="ECO:0000256" key="2">
    <source>
        <dbReference type="SAM" id="MobiDB-lite"/>
    </source>
</evidence>
<dbReference type="InterPro" id="IPR036983">
    <property type="entry name" value="AIM24_sf"/>
</dbReference>
<organism evidence="3 4">
    <name type="scientific">Serendipita vermifera MAFF 305830</name>
    <dbReference type="NCBI Taxonomy" id="933852"/>
    <lineage>
        <taxon>Eukaryota</taxon>
        <taxon>Fungi</taxon>
        <taxon>Dikarya</taxon>
        <taxon>Basidiomycota</taxon>
        <taxon>Agaricomycotina</taxon>
        <taxon>Agaricomycetes</taxon>
        <taxon>Sebacinales</taxon>
        <taxon>Serendipitaceae</taxon>
        <taxon>Serendipita</taxon>
    </lineage>
</organism>
<feature type="non-terminal residue" evidence="3">
    <location>
        <position position="197"/>
    </location>
</feature>
<dbReference type="InterPro" id="IPR016031">
    <property type="entry name" value="Trp_RNA-bd_attenuator-like_dom"/>
</dbReference>
<gene>
    <name evidence="3" type="ORF">M408DRAFT_20234</name>
</gene>
<dbReference type="SUPFAM" id="SSF51219">
    <property type="entry name" value="TRAP-like"/>
    <property type="match status" value="1"/>
</dbReference>
<name>A0A0C3BN69_SERVB</name>
<evidence type="ECO:0000313" key="4">
    <source>
        <dbReference type="Proteomes" id="UP000054097"/>
    </source>
</evidence>
<proteinExistence type="inferred from homology"/>
<dbReference type="Pfam" id="PF01987">
    <property type="entry name" value="AIM24"/>
    <property type="match status" value="1"/>
</dbReference>
<dbReference type="AlphaFoldDB" id="A0A0C3BN69"/>
<keyword evidence="1" id="KW-0496">Mitochondrion</keyword>
<accession>A0A0C3BN69</accession>
<dbReference type="GO" id="GO:0005739">
    <property type="term" value="C:mitochondrion"/>
    <property type="evidence" value="ECO:0007669"/>
    <property type="project" value="UniProtKB-SubCell"/>
</dbReference>